<comment type="caution">
    <text evidence="1">The sequence shown here is derived from an EMBL/GenBank/DDBJ whole genome shotgun (WGS) entry which is preliminary data.</text>
</comment>
<dbReference type="AlphaFoldDB" id="A0A3S0JS18"/>
<proteinExistence type="predicted"/>
<evidence type="ECO:0000313" key="2">
    <source>
        <dbReference type="Proteomes" id="UP000276349"/>
    </source>
</evidence>
<dbReference type="InterPro" id="IPR009734">
    <property type="entry name" value="Myoviridae_GpU"/>
</dbReference>
<reference evidence="1 2" key="1">
    <citation type="submission" date="2018-12" db="EMBL/GenBank/DDBJ databases">
        <authorList>
            <person name="Yu L."/>
        </authorList>
    </citation>
    <scope>NUCLEOTIDE SEQUENCE [LARGE SCALE GENOMIC DNA]</scope>
    <source>
        <strain evidence="1 2">S5H2222</strain>
    </source>
</reference>
<organism evidence="1 2">
    <name type="scientific">Lysinibacillus telephonicus</name>
    <dbReference type="NCBI Taxonomy" id="1714840"/>
    <lineage>
        <taxon>Bacteria</taxon>
        <taxon>Bacillati</taxon>
        <taxon>Bacillota</taxon>
        <taxon>Bacilli</taxon>
        <taxon>Bacillales</taxon>
        <taxon>Bacillaceae</taxon>
        <taxon>Lysinibacillus</taxon>
    </lineage>
</organism>
<sequence>MIGFYGDIVFETSNSRILTFSELQRSTASRWAKHEVIGKKPTSEFIGPDLDTVSFTVNLNGQYGVHPRDEMNRWLIKARSGTAETFVIGNKRIGVDKWVVKSVSQMWGVILNKGEVVTGKVDIELEEYVERL</sequence>
<dbReference type="OrthoDB" id="9815316at2"/>
<dbReference type="Proteomes" id="UP000276349">
    <property type="component" value="Unassembled WGS sequence"/>
</dbReference>
<gene>
    <name evidence="1" type="ORF">EKG35_02655</name>
</gene>
<dbReference type="Pfam" id="PF06995">
    <property type="entry name" value="Phage_P2_GpU"/>
    <property type="match status" value="1"/>
</dbReference>
<accession>A0A3S0JS18</accession>
<dbReference type="RefSeq" id="WP_126292770.1">
    <property type="nucleotide sequence ID" value="NZ_CP155468.1"/>
</dbReference>
<protein>
    <submittedName>
        <fullName evidence="1">Phage tail protein</fullName>
    </submittedName>
</protein>
<evidence type="ECO:0000313" key="1">
    <source>
        <dbReference type="EMBL" id="RTQ95602.1"/>
    </source>
</evidence>
<keyword evidence="2" id="KW-1185">Reference proteome</keyword>
<dbReference type="EMBL" id="RXNR01000005">
    <property type="protein sequence ID" value="RTQ95602.1"/>
    <property type="molecule type" value="Genomic_DNA"/>
</dbReference>
<name>A0A3S0JS18_9BACI</name>